<reference evidence="1 2" key="1">
    <citation type="submission" date="2022-06" db="EMBL/GenBank/DDBJ databases">
        <title>Haloarcula sp. a new haloarchaeum isolate from saline soil.</title>
        <authorList>
            <person name="Strakova D."/>
            <person name="Galisteo C."/>
            <person name="Sanchez-Porro C."/>
            <person name="Ventosa A."/>
        </authorList>
    </citation>
    <scope>NUCLEOTIDE SEQUENCE [LARGE SCALE GENOMIC DNA]</scope>
    <source>
        <strain evidence="1 2">JCM 15760</strain>
    </source>
</reference>
<comment type="caution">
    <text evidence="1">The sequence shown here is derived from an EMBL/GenBank/DDBJ whole genome shotgun (WGS) entry which is preliminary data.</text>
</comment>
<accession>A0ABU2F5Q2</accession>
<evidence type="ECO:0000313" key="2">
    <source>
        <dbReference type="Proteomes" id="UP001248536"/>
    </source>
</evidence>
<keyword evidence="2" id="KW-1185">Reference proteome</keyword>
<organism evidence="1 2">
    <name type="scientific">Haloarcula argentinensis</name>
    <dbReference type="NCBI Taxonomy" id="43776"/>
    <lineage>
        <taxon>Archaea</taxon>
        <taxon>Methanobacteriati</taxon>
        <taxon>Methanobacteriota</taxon>
        <taxon>Stenosarchaea group</taxon>
        <taxon>Halobacteria</taxon>
        <taxon>Halobacteriales</taxon>
        <taxon>Haloarculaceae</taxon>
        <taxon>Haloarcula</taxon>
    </lineage>
</organism>
<gene>
    <name evidence="1" type="ORF">NC662_19060</name>
</gene>
<name>A0ABU2F5Q2_HALAR</name>
<proteinExistence type="predicted"/>
<dbReference type="RefSeq" id="WP_005532625.1">
    <property type="nucleotide sequence ID" value="NZ_BAABDY010000005.1"/>
</dbReference>
<sequence>MNRVEPEPGNGAYDLKVTNGGNKEFVEVKTRTASGFTEKWVGEKIEDINDKYSSAQEADVIGITEDNSVLELRARGEATSKSSAKEAVRDAASEADEVNANEIRVVFENGDVVSVKSW</sequence>
<dbReference type="EMBL" id="JAMQCP010000005">
    <property type="protein sequence ID" value="MDS0255807.1"/>
    <property type="molecule type" value="Genomic_DNA"/>
</dbReference>
<evidence type="ECO:0000313" key="1">
    <source>
        <dbReference type="EMBL" id="MDS0255807.1"/>
    </source>
</evidence>
<protein>
    <submittedName>
        <fullName evidence="1">Uncharacterized protein</fullName>
    </submittedName>
</protein>
<dbReference type="Proteomes" id="UP001248536">
    <property type="component" value="Unassembled WGS sequence"/>
</dbReference>